<sequence length="225" mass="26291">MIDESGPWRAELWKSAIRLRRWNIQKRWTSRTYFLAERDIMMGAYSIRRLIDSGKSSSRLPGKRYQVRQYPITGRTPMVLDRFSPERFYDIGRPANGELSVSRLCNQIIHSFVFQIHADEDSTTGVIFVSDHDRHKHLYGMGFERLAHLFDYVAREDVVETHGTMEGGVQIFRHTSNHDLVEDGLARYIDDEGVYIERHQDADERFDMRVRDLIAKRGGPQRTGS</sequence>
<organism evidence="1 2">
    <name type="scientific">Microbacterium trichothecenolyticum</name>
    <name type="common">Aureobacterium trichothecenolyticum</name>
    <dbReference type="NCBI Taxonomy" id="69370"/>
    <lineage>
        <taxon>Bacteria</taxon>
        <taxon>Bacillati</taxon>
        <taxon>Actinomycetota</taxon>
        <taxon>Actinomycetes</taxon>
        <taxon>Micrococcales</taxon>
        <taxon>Microbacteriaceae</taxon>
        <taxon>Microbacterium</taxon>
    </lineage>
</organism>
<evidence type="ECO:0000313" key="2">
    <source>
        <dbReference type="Proteomes" id="UP001226691"/>
    </source>
</evidence>
<reference evidence="1 2" key="1">
    <citation type="submission" date="2023-07" db="EMBL/GenBank/DDBJ databases">
        <title>Functional and genomic diversity of the sorghum phyllosphere microbiome.</title>
        <authorList>
            <person name="Shade A."/>
        </authorList>
    </citation>
    <scope>NUCLEOTIDE SEQUENCE [LARGE SCALE GENOMIC DNA]</scope>
    <source>
        <strain evidence="1 2">SORGH_AS_1207</strain>
    </source>
</reference>
<accession>A0ABU0U0X7</accession>
<dbReference type="Proteomes" id="UP001226691">
    <property type="component" value="Unassembled WGS sequence"/>
</dbReference>
<protein>
    <submittedName>
        <fullName evidence="1">Uncharacterized protein</fullName>
    </submittedName>
</protein>
<comment type="caution">
    <text evidence="1">The sequence shown here is derived from an EMBL/GenBank/DDBJ whole genome shotgun (WGS) entry which is preliminary data.</text>
</comment>
<keyword evidence="2" id="KW-1185">Reference proteome</keyword>
<name>A0ABU0U0X7_MICTR</name>
<gene>
    <name evidence="1" type="ORF">QE412_003450</name>
</gene>
<dbReference type="EMBL" id="JAUTBF010000001">
    <property type="protein sequence ID" value="MDQ1124877.1"/>
    <property type="molecule type" value="Genomic_DNA"/>
</dbReference>
<proteinExistence type="predicted"/>
<dbReference type="RefSeq" id="WP_307486731.1">
    <property type="nucleotide sequence ID" value="NZ_JAUTBF010000001.1"/>
</dbReference>
<evidence type="ECO:0000313" key="1">
    <source>
        <dbReference type="EMBL" id="MDQ1124877.1"/>
    </source>
</evidence>